<evidence type="ECO:0000313" key="1">
    <source>
        <dbReference type="EMBL" id="GFG85766.1"/>
    </source>
</evidence>
<protein>
    <submittedName>
        <fullName evidence="1">Uncharacterized protein</fullName>
    </submittedName>
</protein>
<organism evidence="1 2">
    <name type="scientific">Mycolicibacter algericus</name>
    <name type="common">Mycobacterium algericum</name>
    <dbReference type="NCBI Taxonomy" id="1288388"/>
    <lineage>
        <taxon>Bacteria</taxon>
        <taxon>Bacillati</taxon>
        <taxon>Actinomycetota</taxon>
        <taxon>Actinomycetes</taxon>
        <taxon>Mycobacteriales</taxon>
        <taxon>Mycobacteriaceae</taxon>
        <taxon>Mycolicibacter</taxon>
    </lineage>
</organism>
<dbReference type="RefSeq" id="WP_133054462.1">
    <property type="nucleotide sequence ID" value="NZ_BLKY01000001.1"/>
</dbReference>
<dbReference type="EMBL" id="BLKY01000001">
    <property type="protein sequence ID" value="GFG85766.1"/>
    <property type="molecule type" value="Genomic_DNA"/>
</dbReference>
<name>A0A7I9YAV7_MYCAL</name>
<accession>A0A7I9YAV7</accession>
<proteinExistence type="predicted"/>
<evidence type="ECO:0000313" key="2">
    <source>
        <dbReference type="Proteomes" id="UP000465305"/>
    </source>
</evidence>
<dbReference type="Proteomes" id="UP000465305">
    <property type="component" value="Unassembled WGS sequence"/>
</dbReference>
<dbReference type="AlphaFoldDB" id="A0A7I9YAV7"/>
<reference evidence="1 2" key="1">
    <citation type="journal article" date="2019" name="Emerg. Microbes Infect.">
        <title>Comprehensive subspecies identification of 175 nontuberculous mycobacteria species based on 7547 genomic profiles.</title>
        <authorList>
            <person name="Matsumoto Y."/>
            <person name="Kinjo T."/>
            <person name="Motooka D."/>
            <person name="Nabeya D."/>
            <person name="Jung N."/>
            <person name="Uechi K."/>
            <person name="Horii T."/>
            <person name="Iida T."/>
            <person name="Fujita J."/>
            <person name="Nakamura S."/>
        </authorList>
    </citation>
    <scope>NUCLEOTIDE SEQUENCE [LARGE SCALE GENOMIC DNA]</scope>
    <source>
        <strain evidence="1 2">JCM 30723</strain>
    </source>
</reference>
<gene>
    <name evidence="1" type="ORF">MALGJ_24420</name>
</gene>
<sequence length="97" mass="10259">MTGSVTLDSADLDSLDRAPQAFSQVLGSLERNANHVCGGALRYAHYLRGGMPGEIAWTRTADNAGNDPQAAHDNLSAELRTLFAQSGAGSLRAHHPM</sequence>
<comment type="caution">
    <text evidence="1">The sequence shown here is derived from an EMBL/GenBank/DDBJ whole genome shotgun (WGS) entry which is preliminary data.</text>
</comment>